<dbReference type="Proteomes" id="UP001219934">
    <property type="component" value="Unassembled WGS sequence"/>
</dbReference>
<proteinExistence type="predicted"/>
<comment type="caution">
    <text evidence="1">The sequence shown here is derived from an EMBL/GenBank/DDBJ whole genome shotgun (WGS) entry which is preliminary data.</text>
</comment>
<dbReference type="EMBL" id="JAPTMU010000008">
    <property type="protein sequence ID" value="KAJ4939532.1"/>
    <property type="molecule type" value="Genomic_DNA"/>
</dbReference>
<gene>
    <name evidence="1" type="ORF">JOQ06_028980</name>
</gene>
<reference evidence="1" key="1">
    <citation type="submission" date="2022-11" db="EMBL/GenBank/DDBJ databases">
        <title>Chromosome-level genome of Pogonophryne albipinna.</title>
        <authorList>
            <person name="Jo E."/>
        </authorList>
    </citation>
    <scope>NUCLEOTIDE SEQUENCE</scope>
    <source>
        <strain evidence="1">SGF0006</strain>
        <tissue evidence="1">Muscle</tissue>
    </source>
</reference>
<organism evidence="1 2">
    <name type="scientific">Pogonophryne albipinna</name>
    <dbReference type="NCBI Taxonomy" id="1090488"/>
    <lineage>
        <taxon>Eukaryota</taxon>
        <taxon>Metazoa</taxon>
        <taxon>Chordata</taxon>
        <taxon>Craniata</taxon>
        <taxon>Vertebrata</taxon>
        <taxon>Euteleostomi</taxon>
        <taxon>Actinopterygii</taxon>
        <taxon>Neopterygii</taxon>
        <taxon>Teleostei</taxon>
        <taxon>Neoteleostei</taxon>
        <taxon>Acanthomorphata</taxon>
        <taxon>Eupercaria</taxon>
        <taxon>Perciformes</taxon>
        <taxon>Notothenioidei</taxon>
        <taxon>Pogonophryne</taxon>
    </lineage>
</organism>
<evidence type="ECO:0000313" key="1">
    <source>
        <dbReference type="EMBL" id="KAJ4939532.1"/>
    </source>
</evidence>
<name>A0AAD6B9U3_9TELE</name>
<dbReference type="AlphaFoldDB" id="A0AAD6B9U3"/>
<sequence length="55" mass="5891">AETELQLVGPVSRRHHGDRSTWVFQSASCSAEPIDPSSHSGAKTRLIALCPCGNE</sequence>
<feature type="non-terminal residue" evidence="1">
    <location>
        <position position="1"/>
    </location>
</feature>
<evidence type="ECO:0000313" key="2">
    <source>
        <dbReference type="Proteomes" id="UP001219934"/>
    </source>
</evidence>
<accession>A0AAD6B9U3</accession>
<feature type="non-terminal residue" evidence="1">
    <location>
        <position position="55"/>
    </location>
</feature>
<keyword evidence="2" id="KW-1185">Reference proteome</keyword>
<protein>
    <submittedName>
        <fullName evidence="1">Uncharacterized protein</fullName>
    </submittedName>
</protein>